<dbReference type="Gramene" id="OMERI09G01470.1">
    <property type="protein sequence ID" value="OMERI09G01470.1"/>
    <property type="gene ID" value="OMERI09G01470"/>
</dbReference>
<reference evidence="2" key="1">
    <citation type="submission" date="2015-04" db="UniProtKB">
        <authorList>
            <consortium name="EnsemblPlants"/>
        </authorList>
    </citation>
    <scope>IDENTIFICATION</scope>
</reference>
<organism evidence="2">
    <name type="scientific">Oryza meridionalis</name>
    <dbReference type="NCBI Taxonomy" id="40149"/>
    <lineage>
        <taxon>Eukaryota</taxon>
        <taxon>Viridiplantae</taxon>
        <taxon>Streptophyta</taxon>
        <taxon>Embryophyta</taxon>
        <taxon>Tracheophyta</taxon>
        <taxon>Spermatophyta</taxon>
        <taxon>Magnoliopsida</taxon>
        <taxon>Liliopsida</taxon>
        <taxon>Poales</taxon>
        <taxon>Poaceae</taxon>
        <taxon>BOP clade</taxon>
        <taxon>Oryzoideae</taxon>
        <taxon>Oryzeae</taxon>
        <taxon>Oryzinae</taxon>
        <taxon>Oryza</taxon>
    </lineage>
</organism>
<accession>A0A0E0EPQ9</accession>
<evidence type="ECO:0000256" key="1">
    <source>
        <dbReference type="SAM" id="MobiDB-lite"/>
    </source>
</evidence>
<protein>
    <submittedName>
        <fullName evidence="2">Uncharacterized protein</fullName>
    </submittedName>
</protein>
<reference evidence="2" key="2">
    <citation type="submission" date="2018-05" db="EMBL/GenBank/DDBJ databases">
        <title>OmerRS3 (Oryza meridionalis Reference Sequence Version 3).</title>
        <authorList>
            <person name="Zhang J."/>
            <person name="Kudrna D."/>
            <person name="Lee S."/>
            <person name="Talag J."/>
            <person name="Welchert J."/>
            <person name="Wing R.A."/>
        </authorList>
    </citation>
    <scope>NUCLEOTIDE SEQUENCE [LARGE SCALE GENOMIC DNA]</scope>
    <source>
        <strain evidence="2">cv. OR44</strain>
    </source>
</reference>
<sequence length="77" mass="8792">MARPSSSHMMIGVTIKSDLFLNVSTRNRVDLHRQDQQPMERVTPMPPHPRLDCHQHVTKTCATGVPQEITIDFDMLP</sequence>
<evidence type="ECO:0000313" key="2">
    <source>
        <dbReference type="EnsemblPlants" id="OMERI09G01470.1"/>
    </source>
</evidence>
<dbReference type="Proteomes" id="UP000008021">
    <property type="component" value="Chromosome 9"/>
</dbReference>
<evidence type="ECO:0000313" key="3">
    <source>
        <dbReference type="Proteomes" id="UP000008021"/>
    </source>
</evidence>
<dbReference type="AlphaFoldDB" id="A0A0E0EPQ9"/>
<proteinExistence type="predicted"/>
<dbReference type="HOGENOM" id="CLU_2642278_0_0_1"/>
<keyword evidence="3" id="KW-1185">Reference proteome</keyword>
<name>A0A0E0EPQ9_9ORYZ</name>
<dbReference type="EnsemblPlants" id="OMERI09G01470.1">
    <property type="protein sequence ID" value="OMERI09G01470.1"/>
    <property type="gene ID" value="OMERI09G01470"/>
</dbReference>
<feature type="region of interest" description="Disordered" evidence="1">
    <location>
        <begin position="30"/>
        <end position="50"/>
    </location>
</feature>